<feature type="transmembrane region" description="Helical" evidence="3">
    <location>
        <begin position="345"/>
        <end position="364"/>
    </location>
</feature>
<gene>
    <name evidence="5" type="ORF">HRbin17_02451</name>
</gene>
<name>A0A2H5XFG1_9BACT</name>
<organism evidence="5 6">
    <name type="scientific">Candidatus Fervidibacter japonicus</name>
    <dbReference type="NCBI Taxonomy" id="2035412"/>
    <lineage>
        <taxon>Bacteria</taxon>
        <taxon>Candidatus Fervidibacterota</taxon>
        <taxon>Candidatus Fervidibacter</taxon>
    </lineage>
</organism>
<feature type="domain" description="CBS" evidence="4">
    <location>
        <begin position="68"/>
        <end position="125"/>
    </location>
</feature>
<keyword evidence="3" id="KW-0472">Membrane</keyword>
<dbReference type="EMBL" id="BEHT01000043">
    <property type="protein sequence ID" value="GBC99919.1"/>
    <property type="molecule type" value="Genomic_DNA"/>
</dbReference>
<evidence type="ECO:0000256" key="2">
    <source>
        <dbReference type="PROSITE-ProRule" id="PRU00703"/>
    </source>
</evidence>
<dbReference type="Pfam" id="PF00571">
    <property type="entry name" value="CBS"/>
    <property type="match status" value="2"/>
</dbReference>
<dbReference type="SUPFAM" id="SSF54631">
    <property type="entry name" value="CBS-domain pair"/>
    <property type="match status" value="1"/>
</dbReference>
<feature type="transmembrane region" description="Helical" evidence="3">
    <location>
        <begin position="263"/>
        <end position="296"/>
    </location>
</feature>
<keyword evidence="3" id="KW-1133">Transmembrane helix</keyword>
<dbReference type="PANTHER" id="PTHR43080">
    <property type="entry name" value="CBS DOMAIN-CONTAINING PROTEIN CBSX3, MITOCHONDRIAL"/>
    <property type="match status" value="1"/>
</dbReference>
<evidence type="ECO:0000259" key="4">
    <source>
        <dbReference type="PROSITE" id="PS51371"/>
    </source>
</evidence>
<dbReference type="PROSITE" id="PS51371">
    <property type="entry name" value="CBS"/>
    <property type="match status" value="2"/>
</dbReference>
<keyword evidence="3" id="KW-0812">Transmembrane</keyword>
<feature type="domain" description="CBS" evidence="4">
    <location>
        <begin position="6"/>
        <end position="61"/>
    </location>
</feature>
<feature type="transmembrane region" description="Helical" evidence="3">
    <location>
        <begin position="150"/>
        <end position="177"/>
    </location>
</feature>
<dbReference type="InterPro" id="IPR000644">
    <property type="entry name" value="CBS_dom"/>
</dbReference>
<dbReference type="Gene3D" id="3.10.580.10">
    <property type="entry name" value="CBS-domain"/>
    <property type="match status" value="1"/>
</dbReference>
<evidence type="ECO:0000256" key="3">
    <source>
        <dbReference type="SAM" id="Phobius"/>
    </source>
</evidence>
<dbReference type="SMART" id="SM00116">
    <property type="entry name" value="CBS"/>
    <property type="match status" value="2"/>
</dbReference>
<dbReference type="AlphaFoldDB" id="A0A2H5XFG1"/>
<dbReference type="Pfam" id="PF07136">
    <property type="entry name" value="DUF1385"/>
    <property type="match status" value="1"/>
</dbReference>
<accession>A0A2H5XFG1</accession>
<dbReference type="InterPro" id="IPR046342">
    <property type="entry name" value="CBS_dom_sf"/>
</dbReference>
<comment type="caution">
    <text evidence="5">The sequence shown here is derived from an EMBL/GenBank/DDBJ whole genome shotgun (WGS) entry which is preliminary data.</text>
</comment>
<dbReference type="PANTHER" id="PTHR43080:SF2">
    <property type="entry name" value="CBS DOMAIN-CONTAINING PROTEIN"/>
    <property type="match status" value="1"/>
</dbReference>
<keyword evidence="1 2" id="KW-0129">CBS domain</keyword>
<evidence type="ECO:0000256" key="1">
    <source>
        <dbReference type="ARBA" id="ARBA00023122"/>
    </source>
</evidence>
<dbReference type="InterPro" id="IPR051257">
    <property type="entry name" value="Diverse_CBS-Domain"/>
</dbReference>
<dbReference type="CDD" id="cd02205">
    <property type="entry name" value="CBS_pair_SF"/>
    <property type="match status" value="1"/>
</dbReference>
<evidence type="ECO:0000313" key="5">
    <source>
        <dbReference type="EMBL" id="GBC99919.1"/>
    </source>
</evidence>
<dbReference type="Proteomes" id="UP000236173">
    <property type="component" value="Unassembled WGS sequence"/>
</dbReference>
<feature type="transmembrane region" description="Helical" evidence="3">
    <location>
        <begin position="208"/>
        <end position="225"/>
    </location>
</feature>
<sequence>MRVGDIVRPSPSVQVTDSVGKAAEALRRAGCPIVPVVADGQVVGLVDENRIFTVSLNSHQNARVGDLIEPVPAVLTASMPIVQAARLMQSLAVPALPVVDDLGRLLGVVARSDIASALLHGIRPLRIGGMATPFGVYLTTGNHRGGVGDFALVTTGVVMAVCLTGARLLTLAGLFLVDAFAGTRLFTAYLTGIGTTPPAPWGGSWLDIVPWVEILLFFLLMRLLPLTGYHGAEHQVVHAIERGEDLVPEAVSRMPLEHPRCGTNLAALVLLLTTIAVSHAPAPLMIALVIATLLFWRQAGMLLQRLFTVKRPNRKQLLNGIKAGVELLERFQHQPHRPVSLPVQVWNMGFLQVLAGAWLVLGLLNNVSRALGFPYLQVF</sequence>
<reference evidence="6" key="1">
    <citation type="submission" date="2017-09" db="EMBL/GenBank/DDBJ databases">
        <title>Metaegenomics of thermophilic ammonia-oxidizing enrichment culture.</title>
        <authorList>
            <person name="Kato S."/>
            <person name="Suzuki K."/>
        </authorList>
    </citation>
    <scope>NUCLEOTIDE SEQUENCE [LARGE SCALE GENOMIC DNA]</scope>
</reference>
<evidence type="ECO:0000313" key="6">
    <source>
        <dbReference type="Proteomes" id="UP000236173"/>
    </source>
</evidence>
<dbReference type="InterPro" id="IPR010787">
    <property type="entry name" value="DUF1385"/>
</dbReference>
<proteinExistence type="predicted"/>
<protein>
    <recommendedName>
        <fullName evidence="4">CBS domain-containing protein</fullName>
    </recommendedName>
</protein>